<dbReference type="GO" id="GO:0047617">
    <property type="term" value="F:fatty acyl-CoA hydrolase activity"/>
    <property type="evidence" value="ECO:0007669"/>
    <property type="project" value="TreeGrafter"/>
</dbReference>
<gene>
    <name evidence="5" type="ORF">CRE_00226</name>
</gene>
<keyword evidence="4" id="KW-0809">Transit peptide</keyword>
<dbReference type="PANTHER" id="PTHR12655:SF2">
    <property type="entry name" value="HOTDOG ACOT-TYPE DOMAIN-CONTAINING PROTEIN"/>
    <property type="match status" value="1"/>
</dbReference>
<dbReference type="GO" id="GO:0006637">
    <property type="term" value="P:acyl-CoA metabolic process"/>
    <property type="evidence" value="ECO:0007669"/>
    <property type="project" value="TreeGrafter"/>
</dbReference>
<evidence type="ECO:0000256" key="1">
    <source>
        <dbReference type="ARBA" id="ARBA00010458"/>
    </source>
</evidence>
<dbReference type="PROSITE" id="PS51770">
    <property type="entry name" value="HOTDOG_ACOT"/>
    <property type="match status" value="1"/>
</dbReference>
<dbReference type="EMBL" id="DS268407">
    <property type="protein sequence ID" value="EFO82171.1"/>
    <property type="molecule type" value="Genomic_DNA"/>
</dbReference>
<proteinExistence type="inferred from homology"/>
<dbReference type="HOGENOM" id="CLU_693055_0_0_1"/>
<dbReference type="eggNOG" id="KOG2763">
    <property type="taxonomic scope" value="Eukaryota"/>
</dbReference>
<reference evidence="5" key="1">
    <citation type="submission" date="2007-07" db="EMBL/GenBank/DDBJ databases">
        <title>PCAP assembly of the Caenorhabditis remanei genome.</title>
        <authorList>
            <consortium name="The Caenorhabditis remanei Sequencing Consortium"/>
            <person name="Wilson R.K."/>
        </authorList>
    </citation>
    <scope>NUCLEOTIDE SEQUENCE [LARGE SCALE GENOMIC DNA]</scope>
    <source>
        <strain evidence="5">PB4641</strain>
    </source>
</reference>
<dbReference type="OrthoDB" id="331699at2759"/>
<keyword evidence="3" id="KW-0378">Hydrolase</keyword>
<dbReference type="PANTHER" id="PTHR12655">
    <property type="entry name" value="ACYL-COA THIOESTERASE"/>
    <property type="match status" value="1"/>
</dbReference>
<dbReference type="CDD" id="cd03442">
    <property type="entry name" value="BFIT_BACH"/>
    <property type="match status" value="1"/>
</dbReference>
<dbReference type="FunCoup" id="E3LDW9">
    <property type="interactions" value="94"/>
</dbReference>
<dbReference type="Proteomes" id="UP000008281">
    <property type="component" value="Unassembled WGS sequence"/>
</dbReference>
<dbReference type="FunFam" id="3.10.129.10:FF:000137">
    <property type="entry name" value="Protein CBG14719"/>
    <property type="match status" value="1"/>
</dbReference>
<evidence type="ECO:0000256" key="4">
    <source>
        <dbReference type="ARBA" id="ARBA00022946"/>
    </source>
</evidence>
<dbReference type="GO" id="GO:0005739">
    <property type="term" value="C:mitochondrion"/>
    <property type="evidence" value="ECO:0007669"/>
    <property type="project" value="TreeGrafter"/>
</dbReference>
<protein>
    <submittedName>
        <fullName evidence="5">Uncharacterized protein</fullName>
    </submittedName>
</protein>
<dbReference type="STRING" id="31234.E3LDW9"/>
<keyword evidence="6" id="KW-1185">Reference proteome</keyword>
<evidence type="ECO:0000256" key="2">
    <source>
        <dbReference type="ARBA" id="ARBA00022737"/>
    </source>
</evidence>
<sequence>MSANASARALQSKGSLISNLKNYRPKYPVQPVRHPELRTMDQLYDCFYKYARQLISARSNPEISLETRKMVESELKVVIPLATDFKARLNMTDSNGHIRMGRLLEAVDIVAPCACYMLNREDLSLKTFETGTLPRMFVTARFHQTNLSNGYGLSPYRDIVLRGKVTWTSDNKAEATVNVIQNKSEFLTARLVFSSLDGTNTSRKLPTNQLFPSTPIEKFLNQQRHDANTARPAVPELGAIELPLVQDGQQPMTSTTVESTTIAQPEHENPYGSVFGGFLVRKGLETAELCAKMFAKTPLRVASIDDAEFLKVVEIGSILKFSAFICNVDNKEQRFQISSQVEVYNSETNTFELCDRFLFTFETKEEINLPQVVPHNMQEFVAQWKAKNTAKTN</sequence>
<evidence type="ECO:0000256" key="3">
    <source>
        <dbReference type="ARBA" id="ARBA00022801"/>
    </source>
</evidence>
<dbReference type="InterPro" id="IPR029069">
    <property type="entry name" value="HotDog_dom_sf"/>
</dbReference>
<dbReference type="Gene3D" id="3.10.129.10">
    <property type="entry name" value="Hotdog Thioesterase"/>
    <property type="match status" value="2"/>
</dbReference>
<dbReference type="InterPro" id="IPR033120">
    <property type="entry name" value="HOTDOG_ACOT"/>
</dbReference>
<dbReference type="OMA" id="SYHEALW"/>
<comment type="similarity">
    <text evidence="1">Belongs to the acyl coenzyme A hydrolase family.</text>
</comment>
<dbReference type="SUPFAM" id="SSF54637">
    <property type="entry name" value="Thioesterase/thiol ester dehydrase-isomerase"/>
    <property type="match status" value="2"/>
</dbReference>
<keyword evidence="2" id="KW-0677">Repeat</keyword>
<accession>E3LDW9</accession>
<dbReference type="AlphaFoldDB" id="E3LDW9"/>
<organism evidence="6">
    <name type="scientific">Caenorhabditis remanei</name>
    <name type="common">Caenorhabditis vulgaris</name>
    <dbReference type="NCBI Taxonomy" id="31234"/>
    <lineage>
        <taxon>Eukaryota</taxon>
        <taxon>Metazoa</taxon>
        <taxon>Ecdysozoa</taxon>
        <taxon>Nematoda</taxon>
        <taxon>Chromadorea</taxon>
        <taxon>Rhabditida</taxon>
        <taxon>Rhabditina</taxon>
        <taxon>Rhabditomorpha</taxon>
        <taxon>Rhabditoidea</taxon>
        <taxon>Rhabditidae</taxon>
        <taxon>Peloderinae</taxon>
        <taxon>Caenorhabditis</taxon>
    </lineage>
</organism>
<evidence type="ECO:0000313" key="6">
    <source>
        <dbReference type="Proteomes" id="UP000008281"/>
    </source>
</evidence>
<name>E3LDW9_CAERE</name>
<evidence type="ECO:0000313" key="5">
    <source>
        <dbReference type="EMBL" id="EFO82171.1"/>
    </source>
</evidence>